<gene>
    <name evidence="2" type="ORF">METZ01_LOCUS28934</name>
</gene>
<proteinExistence type="predicted"/>
<sequence>MNHRMKSGALTLSLFALAACSNTAGLESSFEESLTLDVAMIAADATIDEFGDMGQLFGGERPHGRTRTATFYEDDMVQDALDPLTTDSIHLVVASSHEFSRDTWTGTGTRSRDHWITGLEGEEETRTVNGTGNTSMTRSQHTDEDGTRSYSMSSTSLMVDVVHPVPRTKNAWPLSGTITRDVTINVINGPDGDVTKTRTVVIIFDGTDMPDMTVDGEPFEVDMSARSGRRPFRRRGR</sequence>
<dbReference type="PROSITE" id="PS51257">
    <property type="entry name" value="PROKAR_LIPOPROTEIN"/>
    <property type="match status" value="1"/>
</dbReference>
<name>A0A381QAM4_9ZZZZ</name>
<protein>
    <submittedName>
        <fullName evidence="2">Uncharacterized protein</fullName>
    </submittedName>
</protein>
<evidence type="ECO:0000256" key="1">
    <source>
        <dbReference type="SAM" id="MobiDB-lite"/>
    </source>
</evidence>
<reference evidence="2" key="1">
    <citation type="submission" date="2018-05" db="EMBL/GenBank/DDBJ databases">
        <authorList>
            <person name="Lanie J.A."/>
            <person name="Ng W.-L."/>
            <person name="Kazmierczak K.M."/>
            <person name="Andrzejewski T.M."/>
            <person name="Davidsen T.M."/>
            <person name="Wayne K.J."/>
            <person name="Tettelin H."/>
            <person name="Glass J.I."/>
            <person name="Rusch D."/>
            <person name="Podicherti R."/>
            <person name="Tsui H.-C.T."/>
            <person name="Winkler M.E."/>
        </authorList>
    </citation>
    <scope>NUCLEOTIDE SEQUENCE</scope>
</reference>
<evidence type="ECO:0000313" key="2">
    <source>
        <dbReference type="EMBL" id="SUZ76080.1"/>
    </source>
</evidence>
<organism evidence="2">
    <name type="scientific">marine metagenome</name>
    <dbReference type="NCBI Taxonomy" id="408172"/>
    <lineage>
        <taxon>unclassified sequences</taxon>
        <taxon>metagenomes</taxon>
        <taxon>ecological metagenomes</taxon>
    </lineage>
</organism>
<accession>A0A381QAM4</accession>
<dbReference type="AlphaFoldDB" id="A0A381QAM4"/>
<dbReference type="EMBL" id="UINC01001264">
    <property type="protein sequence ID" value="SUZ76080.1"/>
    <property type="molecule type" value="Genomic_DNA"/>
</dbReference>
<feature type="compositionally biased region" description="Polar residues" evidence="1">
    <location>
        <begin position="127"/>
        <end position="139"/>
    </location>
</feature>
<feature type="region of interest" description="Disordered" evidence="1">
    <location>
        <begin position="122"/>
        <end position="151"/>
    </location>
</feature>